<organism evidence="1">
    <name type="scientific">Brassica napus</name>
    <name type="common">Rape</name>
    <dbReference type="NCBI Taxonomy" id="3708"/>
    <lineage>
        <taxon>Eukaryota</taxon>
        <taxon>Viridiplantae</taxon>
        <taxon>Streptophyta</taxon>
        <taxon>Embryophyta</taxon>
        <taxon>Tracheophyta</taxon>
        <taxon>Spermatophyta</taxon>
        <taxon>Magnoliopsida</taxon>
        <taxon>eudicotyledons</taxon>
        <taxon>Gunneridae</taxon>
        <taxon>Pentapetalae</taxon>
        <taxon>rosids</taxon>
        <taxon>malvids</taxon>
        <taxon>Brassicales</taxon>
        <taxon>Brassicaceae</taxon>
        <taxon>Brassiceae</taxon>
        <taxon>Brassica</taxon>
    </lineage>
</organism>
<protein>
    <submittedName>
        <fullName evidence="1">(rape) hypothetical protein</fullName>
    </submittedName>
</protein>
<name>A0A816RXK7_BRANA</name>
<evidence type="ECO:0000313" key="1">
    <source>
        <dbReference type="EMBL" id="CAF2077938.1"/>
    </source>
</evidence>
<proteinExistence type="predicted"/>
<accession>A0A816RXK7</accession>
<dbReference type="AlphaFoldDB" id="A0A816RXK7"/>
<sequence>MKSNGRDVVARLVKTLGANCHASGFDARRRKTAHLVIKCGTGCWALSPAQVNNMPIAGYGRFRKLHAK</sequence>
<dbReference type="EMBL" id="HG994365">
    <property type="protein sequence ID" value="CAF2077938.1"/>
    <property type="molecule type" value="Genomic_DNA"/>
</dbReference>
<reference evidence="1" key="1">
    <citation type="submission" date="2021-01" db="EMBL/GenBank/DDBJ databases">
        <authorList>
            <consortium name="Genoscope - CEA"/>
            <person name="William W."/>
        </authorList>
    </citation>
    <scope>NUCLEOTIDE SEQUENCE</scope>
</reference>
<gene>
    <name evidence="1" type="ORF">DARMORV10_C01P45780.1</name>
</gene>
<dbReference type="Proteomes" id="UP001295469">
    <property type="component" value="Chromosome C01"/>
</dbReference>